<dbReference type="GO" id="GO:0005829">
    <property type="term" value="C:cytosol"/>
    <property type="evidence" value="ECO:0007669"/>
    <property type="project" value="TreeGrafter"/>
</dbReference>
<dbReference type="InterPro" id="IPR015421">
    <property type="entry name" value="PyrdxlP-dep_Trfase_major"/>
</dbReference>
<dbReference type="InterPro" id="IPR015424">
    <property type="entry name" value="PyrdxlP-dep_Trfase"/>
</dbReference>
<dbReference type="AlphaFoldDB" id="A0A1I2RGC2"/>
<protein>
    <recommendedName>
        <fullName evidence="3 9">Glutamate decarboxylase</fullName>
        <ecNumber evidence="3 9">4.1.1.15</ecNumber>
    </recommendedName>
</protein>
<comment type="cofactor">
    <cofactor evidence="1 7 8">
        <name>pyridoxal 5'-phosphate</name>
        <dbReference type="ChEBI" id="CHEBI:597326"/>
    </cofactor>
</comment>
<dbReference type="EMBL" id="FONR01000020">
    <property type="protein sequence ID" value="SFG39735.1"/>
    <property type="molecule type" value="Genomic_DNA"/>
</dbReference>
<reference evidence="10 11" key="1">
    <citation type="submission" date="2016-10" db="EMBL/GenBank/DDBJ databases">
        <authorList>
            <person name="de Groot N.N."/>
        </authorList>
    </citation>
    <scope>NUCLEOTIDE SEQUENCE [LARGE SCALE GENOMIC DNA]</scope>
    <source>
        <strain evidence="10 11">OK461</strain>
    </source>
</reference>
<dbReference type="InterPro" id="IPR002129">
    <property type="entry name" value="PyrdxlP-dep_de-COase"/>
</dbReference>
<keyword evidence="5 8" id="KW-0456">Lyase</keyword>
<dbReference type="EC" id="4.1.1.15" evidence="3 9"/>
<dbReference type="PANTHER" id="PTHR43321">
    <property type="entry name" value="GLUTAMATE DECARBOXYLASE"/>
    <property type="match status" value="1"/>
</dbReference>
<evidence type="ECO:0000256" key="2">
    <source>
        <dbReference type="ARBA" id="ARBA00009533"/>
    </source>
</evidence>
<keyword evidence="9" id="KW-0210">Decarboxylase</keyword>
<evidence type="ECO:0000256" key="5">
    <source>
        <dbReference type="ARBA" id="ARBA00023239"/>
    </source>
</evidence>
<dbReference type="Gene3D" id="3.40.640.10">
    <property type="entry name" value="Type I PLP-dependent aspartate aminotransferase-like (Major domain)"/>
    <property type="match status" value="1"/>
</dbReference>
<dbReference type="Pfam" id="PF00282">
    <property type="entry name" value="Pyridoxal_deC"/>
    <property type="match status" value="1"/>
</dbReference>
<evidence type="ECO:0000256" key="3">
    <source>
        <dbReference type="ARBA" id="ARBA00012421"/>
    </source>
</evidence>
<keyword evidence="4 7" id="KW-0663">Pyridoxal phosphate</keyword>
<comment type="similarity">
    <text evidence="2 8">Belongs to the group II decarboxylase family.</text>
</comment>
<dbReference type="GO" id="GO:0004058">
    <property type="term" value="F:aromatic-L-amino-acid decarboxylase activity"/>
    <property type="evidence" value="ECO:0007669"/>
    <property type="project" value="UniProtKB-ARBA"/>
</dbReference>
<evidence type="ECO:0000313" key="10">
    <source>
        <dbReference type="EMBL" id="SFG39735.1"/>
    </source>
</evidence>
<accession>A0A1I2RGC2</accession>
<sequence length="502" mass="56323">MPFPKGRCLSPKKGLFRSAQGRSQFGASLFCLGVSLAEAGTGCCLNRHMTKRDDAALFGNRFLTMPAPSETFPMEGMAATDAMRLLDVDLAMEGDPQRNLATFVTTWMEPEAQRIIAENLHRNFIDHAEYPISAEIEQRCVRMLADLFNAPGKTTGCRTQGSSEAIMLGALSLKWKWRERRQAANLSVDRPNLIFGGDVHVVWEKFCRYFDVEPRIVPLAEGKYTIGPEDVEPHLDGNTIGVVAVLGTTFTGHKDDVVGIDKLLRDVRKERDLDIPIHVDGASGAFVWPFLYPDSKWDFRLEQVRSINVSGHKYGLVYPGIGWLVFREESDLPKDLVFHENYLGKTDATFTLNFSTGASMVLAQYYNFVRLGRQGYTYVMKMLQENAHVLADNLRSSGRFEVIGSDLEQLPLVAFRLVGKHAYDESDVAWQLSAERGWMVPAYTLPPNAERVKIMRALVKETLSREQIDRLSQDISDACRTLDDKGATHGSERAQVKRGTGY</sequence>
<dbReference type="Proteomes" id="UP000181942">
    <property type="component" value="Unassembled WGS sequence"/>
</dbReference>
<gene>
    <name evidence="10" type="ORF">SAMN02787118_1202</name>
</gene>
<dbReference type="FunFam" id="3.40.640.10:FF:000017">
    <property type="entry name" value="Glutamate decarboxylase"/>
    <property type="match status" value="1"/>
</dbReference>
<dbReference type="InterPro" id="IPR010107">
    <property type="entry name" value="Glutamate_decarboxylase"/>
</dbReference>
<dbReference type="GO" id="GO:0006538">
    <property type="term" value="P:L-glutamate catabolic process"/>
    <property type="evidence" value="ECO:0007669"/>
    <property type="project" value="TreeGrafter"/>
</dbReference>
<evidence type="ECO:0000256" key="6">
    <source>
        <dbReference type="ARBA" id="ARBA00048868"/>
    </source>
</evidence>
<evidence type="ECO:0000313" key="11">
    <source>
        <dbReference type="Proteomes" id="UP000181942"/>
    </source>
</evidence>
<evidence type="ECO:0000256" key="9">
    <source>
        <dbReference type="RuleBase" id="RU361171"/>
    </source>
</evidence>
<dbReference type="GO" id="GO:0030170">
    <property type="term" value="F:pyridoxal phosphate binding"/>
    <property type="evidence" value="ECO:0007669"/>
    <property type="project" value="InterPro"/>
</dbReference>
<dbReference type="Gene3D" id="3.90.1150.160">
    <property type="match status" value="1"/>
</dbReference>
<evidence type="ECO:0000256" key="8">
    <source>
        <dbReference type="RuleBase" id="RU000382"/>
    </source>
</evidence>
<feature type="modified residue" description="N6-(pyridoxal phosphate)lysine" evidence="7">
    <location>
        <position position="313"/>
    </location>
</feature>
<organism evidence="10 11">
    <name type="scientific">Streptomyces mirabilis</name>
    <dbReference type="NCBI Taxonomy" id="68239"/>
    <lineage>
        <taxon>Bacteria</taxon>
        <taxon>Bacillati</taxon>
        <taxon>Actinomycetota</taxon>
        <taxon>Actinomycetes</taxon>
        <taxon>Kitasatosporales</taxon>
        <taxon>Streptomycetaceae</taxon>
        <taxon>Streptomyces</taxon>
    </lineage>
</organism>
<dbReference type="NCBIfam" id="TIGR01788">
    <property type="entry name" value="Glu-decarb-GAD"/>
    <property type="match status" value="1"/>
</dbReference>
<name>A0A1I2RGC2_9ACTN</name>
<dbReference type="GO" id="GO:0004351">
    <property type="term" value="F:glutamate decarboxylase activity"/>
    <property type="evidence" value="ECO:0007669"/>
    <property type="project" value="UniProtKB-EC"/>
</dbReference>
<evidence type="ECO:0000256" key="4">
    <source>
        <dbReference type="ARBA" id="ARBA00022898"/>
    </source>
</evidence>
<evidence type="ECO:0000256" key="1">
    <source>
        <dbReference type="ARBA" id="ARBA00001933"/>
    </source>
</evidence>
<evidence type="ECO:0000256" key="7">
    <source>
        <dbReference type="PIRSR" id="PIRSR602129-50"/>
    </source>
</evidence>
<proteinExistence type="inferred from homology"/>
<dbReference type="Gene3D" id="4.10.280.50">
    <property type="match status" value="1"/>
</dbReference>
<dbReference type="PANTHER" id="PTHR43321:SF3">
    <property type="entry name" value="GLUTAMATE DECARBOXYLASE"/>
    <property type="match status" value="1"/>
</dbReference>
<dbReference type="SUPFAM" id="SSF53383">
    <property type="entry name" value="PLP-dependent transferases"/>
    <property type="match status" value="1"/>
</dbReference>
<comment type="catalytic activity">
    <reaction evidence="6 9">
        <text>L-glutamate + H(+) = 4-aminobutanoate + CO2</text>
        <dbReference type="Rhea" id="RHEA:17785"/>
        <dbReference type="ChEBI" id="CHEBI:15378"/>
        <dbReference type="ChEBI" id="CHEBI:16526"/>
        <dbReference type="ChEBI" id="CHEBI:29985"/>
        <dbReference type="ChEBI" id="CHEBI:59888"/>
        <dbReference type="EC" id="4.1.1.15"/>
    </reaction>
</comment>